<name>V7ID16_EIKCO</name>
<dbReference type="EMBL" id="AZGQ01000004">
    <property type="protein sequence ID" value="ETA83778.1"/>
    <property type="molecule type" value="Genomic_DNA"/>
</dbReference>
<dbReference type="AlphaFoldDB" id="V7ID16"/>
<evidence type="ECO:0000256" key="1">
    <source>
        <dbReference type="SAM" id="Phobius"/>
    </source>
</evidence>
<gene>
    <name evidence="2" type="ORF">HMPREF1177_00970</name>
</gene>
<proteinExistence type="predicted"/>
<evidence type="ECO:0000313" key="3">
    <source>
        <dbReference type="Proteomes" id="UP000018554"/>
    </source>
</evidence>
<dbReference type="HOGENOM" id="CLU_155162_0_0_4"/>
<keyword evidence="1" id="KW-1133">Transmembrane helix</keyword>
<feature type="transmembrane region" description="Helical" evidence="1">
    <location>
        <begin position="73"/>
        <end position="96"/>
    </location>
</feature>
<dbReference type="RefSeq" id="WP_023887041.1">
    <property type="nucleotide sequence ID" value="NZ_KI635562.1"/>
</dbReference>
<keyword evidence="3" id="KW-1185">Reference proteome</keyword>
<protein>
    <submittedName>
        <fullName evidence="2">Uncharacterized protein</fullName>
    </submittedName>
</protein>
<accession>V7ID16</accession>
<evidence type="ECO:0000313" key="2">
    <source>
        <dbReference type="EMBL" id="ETA83778.1"/>
    </source>
</evidence>
<organism evidence="2 3">
    <name type="scientific">Eikenella corrodens CC92I</name>
    <dbReference type="NCBI Taxonomy" id="1073362"/>
    <lineage>
        <taxon>Bacteria</taxon>
        <taxon>Pseudomonadati</taxon>
        <taxon>Pseudomonadota</taxon>
        <taxon>Betaproteobacteria</taxon>
        <taxon>Neisseriales</taxon>
        <taxon>Neisseriaceae</taxon>
        <taxon>Eikenella</taxon>
    </lineage>
</organism>
<keyword evidence="1" id="KW-0812">Transmembrane</keyword>
<reference evidence="2 3" key="1">
    <citation type="submission" date="2013-11" db="EMBL/GenBank/DDBJ databases">
        <title>The Genome Sequence of Eikenella corrodens CC92I.</title>
        <authorList>
            <consortium name="The Broad Institute Genomics Platform"/>
            <person name="Earl A."/>
            <person name="Allen-Vercoe E."/>
            <person name="Daigneault M."/>
            <person name="Young S.K."/>
            <person name="Zeng Q."/>
            <person name="Gargeya S."/>
            <person name="Fitzgerald M."/>
            <person name="Abouelleil A."/>
            <person name="Alvarado L."/>
            <person name="Chapman S.B."/>
            <person name="Gainer-Dewar J."/>
            <person name="Goldberg J."/>
            <person name="Griggs A."/>
            <person name="Gujja S."/>
            <person name="Hansen M."/>
            <person name="Howarth C."/>
            <person name="Imamovic A."/>
            <person name="Ireland A."/>
            <person name="Larimer J."/>
            <person name="McCowan C."/>
            <person name="Murphy C."/>
            <person name="Pearson M."/>
            <person name="Poon T.W."/>
            <person name="Priest M."/>
            <person name="Roberts A."/>
            <person name="Saif S."/>
            <person name="Shea T."/>
            <person name="Sykes S."/>
            <person name="Wortman J."/>
            <person name="Nusbaum C."/>
            <person name="Birren B."/>
        </authorList>
    </citation>
    <scope>NUCLEOTIDE SEQUENCE [LARGE SCALE GENOMIC DNA]</scope>
    <source>
        <strain evidence="2 3">CC92I</strain>
    </source>
</reference>
<keyword evidence="1" id="KW-0472">Membrane</keyword>
<dbReference type="Proteomes" id="UP000018554">
    <property type="component" value="Unassembled WGS sequence"/>
</dbReference>
<sequence>MGLLHLLILLTFAKLQDSAESSSAWQWALGFAGVTFLFVFFDGDLMAAAITAAFWGLYSWAYFALLRRLVDSLVLWLLVYIGGVILPWLLLAQLLLSASAQ</sequence>
<feature type="transmembrane region" description="Helical" evidence="1">
    <location>
        <begin position="45"/>
        <end position="66"/>
    </location>
</feature>
<dbReference type="PATRIC" id="fig|1073362.3.peg.1108"/>
<comment type="caution">
    <text evidence="2">The sequence shown here is derived from an EMBL/GenBank/DDBJ whole genome shotgun (WGS) entry which is preliminary data.</text>
</comment>